<protein>
    <submittedName>
        <fullName evidence="1">Uncharacterized protein</fullName>
    </submittedName>
</protein>
<accession>A0ACC0ADC5</accession>
<dbReference type="Proteomes" id="UP001060085">
    <property type="component" value="Linkage Group LG06"/>
</dbReference>
<reference evidence="2" key="1">
    <citation type="journal article" date="2023" name="Nat. Plants">
        <title>Single-cell RNA sequencing provides a high-resolution roadmap for understanding the multicellular compartmentation of specialized metabolism.</title>
        <authorList>
            <person name="Sun S."/>
            <person name="Shen X."/>
            <person name="Li Y."/>
            <person name="Li Y."/>
            <person name="Wang S."/>
            <person name="Li R."/>
            <person name="Zhang H."/>
            <person name="Shen G."/>
            <person name="Guo B."/>
            <person name="Wei J."/>
            <person name="Xu J."/>
            <person name="St-Pierre B."/>
            <person name="Chen S."/>
            <person name="Sun C."/>
        </authorList>
    </citation>
    <scope>NUCLEOTIDE SEQUENCE [LARGE SCALE GENOMIC DNA]</scope>
</reference>
<sequence length="217" mass="23284">MVGAVQPHSSYCTHGYTAGDYGVSSSKPFMGRQSADLRFEGDRGLGEEPDRVRSLHIGGEKNERADDNGDGDGDDNDDDGEDAGDEEQPVPMAHVVPASGSDGWPRHGKGKGLTGSRDKRTDKALDVPAPTQRKRVKGGPVDPELIPSYGGLVAGPIWRGQDRGLLKCRSRYMALKGWSLTDAEVVLLATGTGLMHLHSCMFQHPNSALLSAFVERC</sequence>
<comment type="caution">
    <text evidence="1">The sequence shown here is derived from an EMBL/GenBank/DDBJ whole genome shotgun (WGS) entry which is preliminary data.</text>
</comment>
<proteinExistence type="predicted"/>
<keyword evidence="2" id="KW-1185">Reference proteome</keyword>
<evidence type="ECO:0000313" key="1">
    <source>
        <dbReference type="EMBL" id="KAI5657511.1"/>
    </source>
</evidence>
<evidence type="ECO:0000313" key="2">
    <source>
        <dbReference type="Proteomes" id="UP001060085"/>
    </source>
</evidence>
<gene>
    <name evidence="1" type="ORF">M9H77_26304</name>
</gene>
<organism evidence="1 2">
    <name type="scientific">Catharanthus roseus</name>
    <name type="common">Madagascar periwinkle</name>
    <name type="synonym">Vinca rosea</name>
    <dbReference type="NCBI Taxonomy" id="4058"/>
    <lineage>
        <taxon>Eukaryota</taxon>
        <taxon>Viridiplantae</taxon>
        <taxon>Streptophyta</taxon>
        <taxon>Embryophyta</taxon>
        <taxon>Tracheophyta</taxon>
        <taxon>Spermatophyta</taxon>
        <taxon>Magnoliopsida</taxon>
        <taxon>eudicotyledons</taxon>
        <taxon>Gunneridae</taxon>
        <taxon>Pentapetalae</taxon>
        <taxon>asterids</taxon>
        <taxon>lamiids</taxon>
        <taxon>Gentianales</taxon>
        <taxon>Apocynaceae</taxon>
        <taxon>Rauvolfioideae</taxon>
        <taxon>Vinceae</taxon>
        <taxon>Catharanthinae</taxon>
        <taxon>Catharanthus</taxon>
    </lineage>
</organism>
<dbReference type="EMBL" id="CM044706">
    <property type="protein sequence ID" value="KAI5657511.1"/>
    <property type="molecule type" value="Genomic_DNA"/>
</dbReference>
<name>A0ACC0ADC5_CATRO</name>